<organism evidence="3 4">
    <name type="scientific">Clohesyomyces aquaticus</name>
    <dbReference type="NCBI Taxonomy" id="1231657"/>
    <lineage>
        <taxon>Eukaryota</taxon>
        <taxon>Fungi</taxon>
        <taxon>Dikarya</taxon>
        <taxon>Ascomycota</taxon>
        <taxon>Pezizomycotina</taxon>
        <taxon>Dothideomycetes</taxon>
        <taxon>Pleosporomycetidae</taxon>
        <taxon>Pleosporales</taxon>
        <taxon>Lindgomycetaceae</taxon>
        <taxon>Clohesyomyces</taxon>
    </lineage>
</organism>
<name>A0A1Y1YD57_9PLEO</name>
<keyword evidence="4" id="KW-1185">Reference proteome</keyword>
<accession>A0A1Y1YD57</accession>
<evidence type="ECO:0000256" key="2">
    <source>
        <dbReference type="SAM" id="SignalP"/>
    </source>
</evidence>
<feature type="chain" id="PRO_5013028135" evidence="2">
    <location>
        <begin position="19"/>
        <end position="324"/>
    </location>
</feature>
<feature type="signal peptide" evidence="2">
    <location>
        <begin position="1"/>
        <end position="18"/>
    </location>
</feature>
<dbReference type="OrthoDB" id="3506780at2759"/>
<dbReference type="GO" id="GO:0015996">
    <property type="term" value="P:chlorophyll catabolic process"/>
    <property type="evidence" value="ECO:0007669"/>
    <property type="project" value="UniProtKB-UniPathway"/>
</dbReference>
<dbReference type="EMBL" id="MCFA01000267">
    <property type="protein sequence ID" value="ORX95929.1"/>
    <property type="molecule type" value="Genomic_DNA"/>
</dbReference>
<gene>
    <name evidence="3" type="ORF">BCR34DRAFT_549552</name>
</gene>
<dbReference type="InterPro" id="IPR029058">
    <property type="entry name" value="AB_hydrolase_fold"/>
</dbReference>
<sequence>MIPKNLLPLFGVLPLAAGVAFPLASFVPSPNNFPAKADGDYAGGIFSIPLSELGKYAAGGTGTGAETPKGTGTKTSGSGPYPAQMIQDSSLPGHTIFAPKTPPAGNLSMPFIAWGNGACTLGVGTYENFLKEIASYGYVIAADGSPSGSSSAQSTVQMMRDSVDWASAGKAAKYGNVDISSITTAGHSCGGLEAYSTAYHDDRVKRIMLFDIAIFQDDRRYLLKEIKVPVAYIIGGKNDMGYPTSAKDYAALNAGLPKLRINLDTGHGGTFSATNGGKFGKAAVAYLEWQWRNNATAKAIILDPTSPSSLVKDNWTVESAYWPA</sequence>
<dbReference type="PANTHER" id="PTHR33428:SF14">
    <property type="entry name" value="CARBOXYLESTERASE TYPE B DOMAIN-CONTAINING PROTEIN"/>
    <property type="match status" value="1"/>
</dbReference>
<evidence type="ECO:0000256" key="1">
    <source>
        <dbReference type="SAM" id="MobiDB-lite"/>
    </source>
</evidence>
<feature type="region of interest" description="Disordered" evidence="1">
    <location>
        <begin position="59"/>
        <end position="79"/>
    </location>
</feature>
<feature type="compositionally biased region" description="Low complexity" evidence="1">
    <location>
        <begin position="64"/>
        <end position="79"/>
    </location>
</feature>
<dbReference type="UniPathway" id="UPA00674"/>
<dbReference type="Gene3D" id="3.40.50.1820">
    <property type="entry name" value="alpha/beta hydrolase"/>
    <property type="match status" value="1"/>
</dbReference>
<reference evidence="3 4" key="1">
    <citation type="submission" date="2016-07" db="EMBL/GenBank/DDBJ databases">
        <title>Pervasive Adenine N6-methylation of Active Genes in Fungi.</title>
        <authorList>
            <consortium name="DOE Joint Genome Institute"/>
            <person name="Mondo S.J."/>
            <person name="Dannebaum R.O."/>
            <person name="Kuo R.C."/>
            <person name="Labutti K."/>
            <person name="Haridas S."/>
            <person name="Kuo A."/>
            <person name="Salamov A."/>
            <person name="Ahrendt S.R."/>
            <person name="Lipzen A."/>
            <person name="Sullivan W."/>
            <person name="Andreopoulos W.B."/>
            <person name="Clum A."/>
            <person name="Lindquist E."/>
            <person name="Daum C."/>
            <person name="Ramamoorthy G.K."/>
            <person name="Gryganskyi A."/>
            <person name="Culley D."/>
            <person name="Magnuson J.K."/>
            <person name="James T.Y."/>
            <person name="O'Malley M.A."/>
            <person name="Stajich J.E."/>
            <person name="Spatafora J.W."/>
            <person name="Visel A."/>
            <person name="Grigoriev I.V."/>
        </authorList>
    </citation>
    <scope>NUCLEOTIDE SEQUENCE [LARGE SCALE GENOMIC DNA]</scope>
    <source>
        <strain evidence="3 4">CBS 115471</strain>
    </source>
</reference>
<evidence type="ECO:0000313" key="3">
    <source>
        <dbReference type="EMBL" id="ORX95929.1"/>
    </source>
</evidence>
<dbReference type="SUPFAM" id="SSF53474">
    <property type="entry name" value="alpha/beta-Hydrolases"/>
    <property type="match status" value="1"/>
</dbReference>
<evidence type="ECO:0000313" key="4">
    <source>
        <dbReference type="Proteomes" id="UP000193144"/>
    </source>
</evidence>
<dbReference type="Proteomes" id="UP000193144">
    <property type="component" value="Unassembled WGS sequence"/>
</dbReference>
<dbReference type="AlphaFoldDB" id="A0A1Y1YD57"/>
<proteinExistence type="predicted"/>
<keyword evidence="2" id="KW-0732">Signal</keyword>
<comment type="caution">
    <text evidence="3">The sequence shown here is derived from an EMBL/GenBank/DDBJ whole genome shotgun (WGS) entry which is preliminary data.</text>
</comment>
<protein>
    <submittedName>
        <fullName evidence="3">Uncharacterized protein</fullName>
    </submittedName>
</protein>
<dbReference type="PANTHER" id="PTHR33428">
    <property type="entry name" value="CHLOROPHYLLASE-2, CHLOROPLASTIC"/>
    <property type="match status" value="1"/>
</dbReference>